<dbReference type="SUPFAM" id="SSF160191">
    <property type="entry name" value="YcgL-like"/>
    <property type="match status" value="1"/>
</dbReference>
<accession>A0A7X5RLX4</accession>
<dbReference type="Pfam" id="PF05166">
    <property type="entry name" value="YcgL"/>
    <property type="match status" value="1"/>
</dbReference>
<dbReference type="InterPro" id="IPR027354">
    <property type="entry name" value="YcgL_dom"/>
</dbReference>
<evidence type="ECO:0000256" key="1">
    <source>
        <dbReference type="HAMAP-Rule" id="MF_01866"/>
    </source>
</evidence>
<keyword evidence="4" id="KW-1185">Reference proteome</keyword>
<feature type="domain" description="YcgL" evidence="2">
    <location>
        <begin position="1"/>
        <end position="85"/>
    </location>
</feature>
<dbReference type="InterPro" id="IPR038068">
    <property type="entry name" value="YcgL-like_sf"/>
</dbReference>
<name>A0A7X5RLX4_9ALTE</name>
<evidence type="ECO:0000313" key="4">
    <source>
        <dbReference type="Proteomes" id="UP000470213"/>
    </source>
</evidence>
<dbReference type="PANTHER" id="PTHR38109">
    <property type="entry name" value="PROTEIN YCGL"/>
    <property type="match status" value="1"/>
</dbReference>
<reference evidence="3 4" key="1">
    <citation type="submission" date="2020-01" db="EMBL/GenBank/DDBJ databases">
        <authorList>
            <person name="Chen J."/>
            <person name="Zhu S."/>
            <person name="Yang J."/>
        </authorList>
    </citation>
    <scope>NUCLEOTIDE SEQUENCE [LARGE SCALE GENOMIC DNA]</scope>
    <source>
        <strain evidence="3 4">345S023</strain>
    </source>
</reference>
<protein>
    <recommendedName>
        <fullName evidence="1">YcgL domain-containing protein GTH32_12255</fullName>
    </recommendedName>
</protein>
<dbReference type="RefSeq" id="WP_163086131.1">
    <property type="nucleotide sequence ID" value="NZ_JAAAWN010000015.1"/>
</dbReference>
<dbReference type="PANTHER" id="PTHR38109:SF1">
    <property type="entry name" value="PROTEIN YCGL"/>
    <property type="match status" value="1"/>
</dbReference>
<dbReference type="HAMAP" id="MF_01866">
    <property type="entry name" value="UPF0745"/>
    <property type="match status" value="1"/>
</dbReference>
<dbReference type="Gene3D" id="3.10.510.20">
    <property type="entry name" value="YcgL domain"/>
    <property type="match status" value="1"/>
</dbReference>
<dbReference type="PROSITE" id="PS51648">
    <property type="entry name" value="YCGL"/>
    <property type="match status" value="1"/>
</dbReference>
<dbReference type="EMBL" id="JAAAWN010000015">
    <property type="protein sequence ID" value="NDV91950.1"/>
    <property type="molecule type" value="Genomic_DNA"/>
</dbReference>
<evidence type="ECO:0000259" key="2">
    <source>
        <dbReference type="PROSITE" id="PS51648"/>
    </source>
</evidence>
<evidence type="ECO:0000313" key="3">
    <source>
        <dbReference type="EMBL" id="NDV91950.1"/>
    </source>
</evidence>
<comment type="caution">
    <text evidence="3">The sequence shown here is derived from an EMBL/GenBank/DDBJ whole genome shotgun (WGS) entry which is preliminary data.</text>
</comment>
<dbReference type="AlphaFoldDB" id="A0A7X5RLX4"/>
<gene>
    <name evidence="3" type="ORF">GTH32_12255</name>
</gene>
<proteinExistence type="inferred from homology"/>
<organism evidence="3 4">
    <name type="scientific">Alteromonas profundi</name>
    <dbReference type="NCBI Taxonomy" id="2696062"/>
    <lineage>
        <taxon>Bacteria</taxon>
        <taxon>Pseudomonadati</taxon>
        <taxon>Pseudomonadota</taxon>
        <taxon>Gammaproteobacteria</taxon>
        <taxon>Alteromonadales</taxon>
        <taxon>Alteromonadaceae</taxon>
        <taxon>Alteromonas/Salinimonas group</taxon>
        <taxon>Alteromonas</taxon>
    </lineage>
</organism>
<dbReference type="Proteomes" id="UP000470213">
    <property type="component" value="Unassembled WGS sequence"/>
</dbReference>
<sequence length="97" mass="11117">MLCAIYKTRKKQGMYLYVPKKDHFDDVPDVLKDMFGKPELVTILAIDKHKTLAGVDKKKLIDALDNEGFYLQMPPKEDDLLMQHRASLGLPTTPDKK</sequence>